<dbReference type="Proteomes" id="UP001190465">
    <property type="component" value="Chromosome"/>
</dbReference>
<name>A0ABN9NIG1_9MYCO</name>
<evidence type="ECO:0000313" key="3">
    <source>
        <dbReference type="EMBL" id="CAJ1506924.1"/>
    </source>
</evidence>
<dbReference type="InterPro" id="IPR013709">
    <property type="entry name" value="2-isopropylmalate_synth_dimer"/>
</dbReference>
<sequence length="158" mass="16395">MTFTPSTERPLANILAAPLPRGLRQRTAGMSWAAVLATYGPSSGPLQLGAWACVGTGRPGARPGLQNRKFQATLAIGDRVCKSSVAAAGPVAALTEMLHEHGFAVELLSFHQLQAGADTVTAVHGSNGTRDEWALGWDPDPGQSALRALIACANRLAG</sequence>
<dbReference type="RefSeq" id="WP_308478732.1">
    <property type="nucleotide sequence ID" value="NZ_OY726397.1"/>
</dbReference>
<gene>
    <name evidence="3" type="ORF">MU0053_003338</name>
</gene>
<dbReference type="InterPro" id="IPR036230">
    <property type="entry name" value="LeuA_allosteric_dom_sf"/>
</dbReference>
<protein>
    <submittedName>
        <fullName evidence="3">Homocitrate synthase</fullName>
    </submittedName>
</protein>
<reference evidence="3 4" key="1">
    <citation type="submission" date="2023-08" db="EMBL/GenBank/DDBJ databases">
        <authorList>
            <person name="Folkvardsen B D."/>
            <person name="Norman A."/>
        </authorList>
    </citation>
    <scope>NUCLEOTIDE SEQUENCE [LARGE SCALE GENOMIC DNA]</scope>
    <source>
        <strain evidence="3 4">Mu0053</strain>
    </source>
</reference>
<organism evidence="3 4">
    <name type="scientific">[Mycobacterium] burgundiense</name>
    <dbReference type="NCBI Taxonomy" id="3064286"/>
    <lineage>
        <taxon>Bacteria</taxon>
        <taxon>Bacillati</taxon>
        <taxon>Actinomycetota</taxon>
        <taxon>Actinomycetes</taxon>
        <taxon>Mycobacteriales</taxon>
        <taxon>Mycobacteriaceae</taxon>
        <taxon>Mycolicibacterium</taxon>
    </lineage>
</organism>
<keyword evidence="4" id="KW-1185">Reference proteome</keyword>
<dbReference type="EMBL" id="OY726397">
    <property type="protein sequence ID" value="CAJ1506924.1"/>
    <property type="molecule type" value="Genomic_DNA"/>
</dbReference>
<evidence type="ECO:0000259" key="2">
    <source>
        <dbReference type="SMART" id="SM00917"/>
    </source>
</evidence>
<keyword evidence="1" id="KW-0808">Transferase</keyword>
<dbReference type="SUPFAM" id="SSF110921">
    <property type="entry name" value="2-isopropylmalate synthase LeuA, allosteric (dimerisation) domain"/>
    <property type="match status" value="1"/>
</dbReference>
<dbReference type="SMART" id="SM00917">
    <property type="entry name" value="LeuA_dimer"/>
    <property type="match status" value="1"/>
</dbReference>
<evidence type="ECO:0000313" key="4">
    <source>
        <dbReference type="Proteomes" id="UP001190465"/>
    </source>
</evidence>
<evidence type="ECO:0000256" key="1">
    <source>
        <dbReference type="ARBA" id="ARBA00022679"/>
    </source>
</evidence>
<dbReference type="Gene3D" id="3.30.160.270">
    <property type="match status" value="1"/>
</dbReference>
<accession>A0ABN9NIG1</accession>
<feature type="domain" description="2-isopropylmalate synthase LeuA allosteric (dimerisation)" evidence="2">
    <location>
        <begin position="29"/>
        <end position="157"/>
    </location>
</feature>
<proteinExistence type="predicted"/>